<dbReference type="PANTHER" id="PTHR31775:SF29">
    <property type="entry name" value="REMORIN C-TERMINAL DOMAIN-CONTAINING PROTEIN"/>
    <property type="match status" value="1"/>
</dbReference>
<evidence type="ECO:0000313" key="5">
    <source>
        <dbReference type="EMBL" id="KAH6833611.1"/>
    </source>
</evidence>
<organism evidence="5 6">
    <name type="scientific">Perilla frutescens var. hirtella</name>
    <name type="common">Perilla citriodora</name>
    <name type="synonym">Perilla setoyensis</name>
    <dbReference type="NCBI Taxonomy" id="608512"/>
    <lineage>
        <taxon>Eukaryota</taxon>
        <taxon>Viridiplantae</taxon>
        <taxon>Streptophyta</taxon>
        <taxon>Embryophyta</taxon>
        <taxon>Tracheophyta</taxon>
        <taxon>Spermatophyta</taxon>
        <taxon>Magnoliopsida</taxon>
        <taxon>eudicotyledons</taxon>
        <taxon>Gunneridae</taxon>
        <taxon>Pentapetalae</taxon>
        <taxon>asterids</taxon>
        <taxon>lamiids</taxon>
        <taxon>Lamiales</taxon>
        <taxon>Lamiaceae</taxon>
        <taxon>Nepetoideae</taxon>
        <taxon>Elsholtzieae</taxon>
        <taxon>Perilla</taxon>
    </lineage>
</organism>
<evidence type="ECO:0000256" key="1">
    <source>
        <dbReference type="ARBA" id="ARBA00005711"/>
    </source>
</evidence>
<dbReference type="EMBL" id="SDAM02000057">
    <property type="protein sequence ID" value="KAH6833611.1"/>
    <property type="molecule type" value="Genomic_DNA"/>
</dbReference>
<dbReference type="Pfam" id="PF03763">
    <property type="entry name" value="Remorin_C"/>
    <property type="match status" value="1"/>
</dbReference>
<feature type="region of interest" description="Disordered" evidence="3">
    <location>
        <begin position="1"/>
        <end position="24"/>
    </location>
</feature>
<proteinExistence type="inferred from homology"/>
<comment type="caution">
    <text evidence="5">The sequence shown here is derived from an EMBL/GenBank/DDBJ whole genome shotgun (WGS) entry which is preliminary data.</text>
</comment>
<protein>
    <submittedName>
        <fullName evidence="5">Remorin family protein</fullName>
    </submittedName>
</protein>
<feature type="compositionally biased region" description="Basic and acidic residues" evidence="3">
    <location>
        <begin position="1"/>
        <end position="11"/>
    </location>
</feature>
<sequence length="190" mass="21372">MDEEETKRVNEQEQSAAATDFSAQKIAENDEKSIILLPLQDSKPPPTTLSDAADCHVEKTDLLPKNRDAGLAQVEIEKKLALIKAWEENEKTKADNKAYKKLSAIDAWENTKRAAVEAQLKQIEEKFERKKAEYGEKMKNKVALVHKAAEEKRAMIEANRGKEFLIVEEAAAKFRTTGSTPKKSCACFSY</sequence>
<feature type="coiled-coil region" evidence="2">
    <location>
        <begin position="113"/>
        <end position="140"/>
    </location>
</feature>
<name>A0AAD4JH02_PERFH</name>
<feature type="domain" description="Remorin C-terminal" evidence="4">
    <location>
        <begin position="78"/>
        <end position="183"/>
    </location>
</feature>
<reference evidence="5 6" key="1">
    <citation type="journal article" date="2021" name="Nat. Commun.">
        <title>Incipient diploidization of the medicinal plant Perilla within 10,000 years.</title>
        <authorList>
            <person name="Zhang Y."/>
            <person name="Shen Q."/>
            <person name="Leng L."/>
            <person name="Zhang D."/>
            <person name="Chen S."/>
            <person name="Shi Y."/>
            <person name="Ning Z."/>
            <person name="Chen S."/>
        </authorList>
    </citation>
    <scope>NUCLEOTIDE SEQUENCE [LARGE SCALE GENOMIC DNA]</scope>
    <source>
        <strain evidence="6">cv. PC099</strain>
    </source>
</reference>
<evidence type="ECO:0000259" key="4">
    <source>
        <dbReference type="Pfam" id="PF03763"/>
    </source>
</evidence>
<keyword evidence="2" id="KW-0175">Coiled coil</keyword>
<gene>
    <name evidence="5" type="ORF">C2S53_018337</name>
</gene>
<accession>A0AAD4JH02</accession>
<comment type="similarity">
    <text evidence="1">Belongs to the remorin family.</text>
</comment>
<evidence type="ECO:0000256" key="2">
    <source>
        <dbReference type="SAM" id="Coils"/>
    </source>
</evidence>
<evidence type="ECO:0000313" key="6">
    <source>
        <dbReference type="Proteomes" id="UP001190926"/>
    </source>
</evidence>
<dbReference type="AlphaFoldDB" id="A0AAD4JH02"/>
<dbReference type="Proteomes" id="UP001190926">
    <property type="component" value="Unassembled WGS sequence"/>
</dbReference>
<dbReference type="InterPro" id="IPR005516">
    <property type="entry name" value="Remorin_C"/>
</dbReference>
<evidence type="ECO:0000256" key="3">
    <source>
        <dbReference type="SAM" id="MobiDB-lite"/>
    </source>
</evidence>
<keyword evidence="6" id="KW-1185">Reference proteome</keyword>
<dbReference type="PANTHER" id="PTHR31775">
    <property type="entry name" value="OS02G0117200 PROTEIN"/>
    <property type="match status" value="1"/>
</dbReference>